<keyword evidence="1" id="KW-0175">Coiled coil</keyword>
<dbReference type="Pfam" id="PF04977">
    <property type="entry name" value="DivIC"/>
    <property type="match status" value="1"/>
</dbReference>
<evidence type="ECO:0000313" key="3">
    <source>
        <dbReference type="EMBL" id="GAA0865339.1"/>
    </source>
</evidence>
<feature type="transmembrane region" description="Helical" evidence="2">
    <location>
        <begin position="12"/>
        <end position="34"/>
    </location>
</feature>
<dbReference type="InterPro" id="IPR007060">
    <property type="entry name" value="FtsL/DivIC"/>
</dbReference>
<evidence type="ECO:0000256" key="1">
    <source>
        <dbReference type="SAM" id="Coils"/>
    </source>
</evidence>
<protein>
    <submittedName>
        <fullName evidence="3">Septum formation initiator family protein</fullName>
    </submittedName>
</protein>
<keyword evidence="2" id="KW-0472">Membrane</keyword>
<proteinExistence type="predicted"/>
<name>A0ABN1M7N4_9FIRM</name>
<accession>A0ABN1M7N4</accession>
<feature type="coiled-coil region" evidence="1">
    <location>
        <begin position="36"/>
        <end position="70"/>
    </location>
</feature>
<organism evidence="3 4">
    <name type="scientific">Paraclostridium tenue</name>
    <dbReference type="NCBI Taxonomy" id="1737"/>
    <lineage>
        <taxon>Bacteria</taxon>
        <taxon>Bacillati</taxon>
        <taxon>Bacillota</taxon>
        <taxon>Clostridia</taxon>
        <taxon>Peptostreptococcales</taxon>
        <taxon>Peptostreptococcaceae</taxon>
        <taxon>Paraclostridium</taxon>
    </lineage>
</organism>
<dbReference type="RefSeq" id="WP_346046012.1">
    <property type="nucleotide sequence ID" value="NZ_BAAACP010000014.1"/>
</dbReference>
<gene>
    <name evidence="3" type="ORF">GCM10008917_22430</name>
</gene>
<keyword evidence="2" id="KW-0812">Transmembrane</keyword>
<keyword evidence="4" id="KW-1185">Reference proteome</keyword>
<keyword evidence="2" id="KW-1133">Transmembrane helix</keyword>
<dbReference type="Proteomes" id="UP001400965">
    <property type="component" value="Unassembled WGS sequence"/>
</dbReference>
<sequence length="99" mass="11376">MNKRKKFIGQYIVVGMFLCLVGISLIGGVATQIIKSAKYKNDIICLKDEIKNTEKEIKSLKEAKKKIDNDKYIEEIARKKLKMVKPNEIIYLDINRGSN</sequence>
<evidence type="ECO:0000256" key="2">
    <source>
        <dbReference type="SAM" id="Phobius"/>
    </source>
</evidence>
<dbReference type="EMBL" id="BAAACP010000014">
    <property type="protein sequence ID" value="GAA0865339.1"/>
    <property type="molecule type" value="Genomic_DNA"/>
</dbReference>
<comment type="caution">
    <text evidence="3">The sequence shown here is derived from an EMBL/GenBank/DDBJ whole genome shotgun (WGS) entry which is preliminary data.</text>
</comment>
<reference evidence="3 4" key="1">
    <citation type="journal article" date="2019" name="Int. J. Syst. Evol. Microbiol.">
        <title>The Global Catalogue of Microorganisms (GCM) 10K type strain sequencing project: providing services to taxonomists for standard genome sequencing and annotation.</title>
        <authorList>
            <consortium name="The Broad Institute Genomics Platform"/>
            <consortium name="The Broad Institute Genome Sequencing Center for Infectious Disease"/>
            <person name="Wu L."/>
            <person name="Ma J."/>
        </authorList>
    </citation>
    <scope>NUCLEOTIDE SEQUENCE [LARGE SCALE GENOMIC DNA]</scope>
    <source>
        <strain evidence="3 4">JCM 6486</strain>
    </source>
</reference>
<evidence type="ECO:0000313" key="4">
    <source>
        <dbReference type="Proteomes" id="UP001400965"/>
    </source>
</evidence>